<evidence type="ECO:0000256" key="1">
    <source>
        <dbReference type="ARBA" id="ARBA00022670"/>
    </source>
</evidence>
<dbReference type="GO" id="GO:0006508">
    <property type="term" value="P:proteolysis"/>
    <property type="evidence" value="ECO:0007669"/>
    <property type="project" value="UniProtKB-KW"/>
</dbReference>
<accession>A0A5B7SWX4</accession>
<keyword evidence="2" id="KW-0479">Metal-binding</keyword>
<dbReference type="KEGG" id="lft:FG051_01645"/>
<dbReference type="Pfam" id="PF01546">
    <property type="entry name" value="Peptidase_M20"/>
    <property type="match status" value="1"/>
</dbReference>
<dbReference type="SUPFAM" id="SSF53187">
    <property type="entry name" value="Zn-dependent exopeptidases"/>
    <property type="match status" value="1"/>
</dbReference>
<dbReference type="EMBL" id="CP040736">
    <property type="protein sequence ID" value="QCX23883.1"/>
    <property type="molecule type" value="Genomic_DNA"/>
</dbReference>
<sequence>MKRSDSMDVRDQFITEHKNEFEEILKKLITLKSISATGEGIDETVQFLCNLLTKLLGAKVEIIPTAGNPVILANIAGKASKNVLFYGHYDVMTPGDTIYWDSDPFELTKCDGRFYARGVGDNKGQLLAQILGMYTYLQTHHEFPFNVTLFIEGEEEQGSINLEPTVKKIATTKLQQIDQVFVMDGAFNADGTHVLRLGNRGVFAFELLTTTGSHDNHSGNLGNIMDNPFVQLLKYLGKIYDIKTGTVKLPHFYDGVEKPTEQEKTWIQQLPYDKESILQQSGIKHLDFDKETYYEKLMFEPTFNFFSVKSGYMEKGVKTIIPHQASLKVDCRLVGKQSISAIKQDLEATFDKEIASGDLQLNYLGNIPPEHTEVDLEEVEKIQQAIVKATGKAYIEPVMPGGVPNYVWKDNLHVPVFTIPYANYDEHNHDFNENLTEKAFYDGIKISYELLGLG</sequence>
<dbReference type="PANTHER" id="PTHR43270">
    <property type="entry name" value="BETA-ALA-HIS DIPEPTIDASE"/>
    <property type="match status" value="1"/>
</dbReference>
<name>A0A5B7SWX4_9LACO</name>
<protein>
    <submittedName>
        <fullName evidence="5">M20/M25/M40 family metallo-hydrolase</fullName>
    </submittedName>
</protein>
<reference evidence="5 6" key="1">
    <citation type="submission" date="2019-05" db="EMBL/GenBank/DDBJ databases">
        <title>Genome Sequence of Lactobacillus futsaii Y97, a Potential Probiotic Strain Isolated from the Futsai of Taiwan.</title>
        <authorList>
            <person name="Du X."/>
        </authorList>
    </citation>
    <scope>NUCLEOTIDE SEQUENCE [LARGE SCALE GENOMIC DNA]</scope>
    <source>
        <strain evidence="5 6">Y97</strain>
    </source>
</reference>
<evidence type="ECO:0000259" key="4">
    <source>
        <dbReference type="Pfam" id="PF07687"/>
    </source>
</evidence>
<evidence type="ECO:0000313" key="6">
    <source>
        <dbReference type="Proteomes" id="UP000310673"/>
    </source>
</evidence>
<keyword evidence="1" id="KW-0645">Protease</keyword>
<organism evidence="5 6">
    <name type="scientific">Companilactobacillus futsaii</name>
    <dbReference type="NCBI Taxonomy" id="938155"/>
    <lineage>
        <taxon>Bacteria</taxon>
        <taxon>Bacillati</taxon>
        <taxon>Bacillota</taxon>
        <taxon>Bacilli</taxon>
        <taxon>Lactobacillales</taxon>
        <taxon>Lactobacillaceae</taxon>
        <taxon>Companilactobacillus</taxon>
    </lineage>
</organism>
<feature type="domain" description="Peptidase M20 dimerisation" evidence="4">
    <location>
        <begin position="211"/>
        <end position="355"/>
    </location>
</feature>
<evidence type="ECO:0000313" key="5">
    <source>
        <dbReference type="EMBL" id="QCX23883.1"/>
    </source>
</evidence>
<dbReference type="GO" id="GO:0008233">
    <property type="term" value="F:peptidase activity"/>
    <property type="evidence" value="ECO:0007669"/>
    <property type="project" value="UniProtKB-KW"/>
</dbReference>
<evidence type="ECO:0000256" key="2">
    <source>
        <dbReference type="ARBA" id="ARBA00022723"/>
    </source>
</evidence>
<dbReference type="Pfam" id="PF07687">
    <property type="entry name" value="M20_dimer"/>
    <property type="match status" value="1"/>
</dbReference>
<dbReference type="AlphaFoldDB" id="A0A5B7SWX4"/>
<proteinExistence type="predicted"/>
<dbReference type="InterPro" id="IPR011650">
    <property type="entry name" value="Peptidase_M20_dimer"/>
</dbReference>
<dbReference type="Proteomes" id="UP000310673">
    <property type="component" value="Chromosome"/>
</dbReference>
<dbReference type="GO" id="GO:0046872">
    <property type="term" value="F:metal ion binding"/>
    <property type="evidence" value="ECO:0007669"/>
    <property type="project" value="UniProtKB-KW"/>
</dbReference>
<dbReference type="Gene3D" id="3.30.70.360">
    <property type="match status" value="1"/>
</dbReference>
<keyword evidence="3 5" id="KW-0378">Hydrolase</keyword>
<dbReference type="InterPro" id="IPR051458">
    <property type="entry name" value="Cyt/Met_Dipeptidase"/>
</dbReference>
<gene>
    <name evidence="5" type="ORF">FG051_01645</name>
</gene>
<evidence type="ECO:0000256" key="3">
    <source>
        <dbReference type="ARBA" id="ARBA00022801"/>
    </source>
</evidence>
<dbReference type="Gene3D" id="3.40.630.10">
    <property type="entry name" value="Zn peptidases"/>
    <property type="match status" value="1"/>
</dbReference>
<dbReference type="PANTHER" id="PTHR43270:SF8">
    <property type="entry name" value="DI- AND TRIPEPTIDASE DUG2-RELATED"/>
    <property type="match status" value="1"/>
</dbReference>
<dbReference type="InterPro" id="IPR002933">
    <property type="entry name" value="Peptidase_M20"/>
</dbReference>
<dbReference type="STRING" id="1423818.FC88_GL001387"/>